<dbReference type="InterPro" id="IPR012657">
    <property type="entry name" value="23S_rRNA-intervening_sequence"/>
</dbReference>
<dbReference type="Proteomes" id="UP000539710">
    <property type="component" value="Unassembled WGS sequence"/>
</dbReference>
<gene>
    <name evidence="2" type="ORF">H1R16_00675</name>
    <name evidence="1" type="ORF">H2507_02595</name>
</gene>
<dbReference type="Gene3D" id="1.20.1440.60">
    <property type="entry name" value="23S rRNA-intervening sequence"/>
    <property type="match status" value="1"/>
</dbReference>
<name>A0A7D7QES7_9FLAO</name>
<dbReference type="KEGG" id="cbau:H1R16_00675"/>
<keyword evidence="4" id="KW-1185">Reference proteome</keyword>
<proteinExistence type="predicted"/>
<accession>A0A7D7QES7</accession>
<reference evidence="4" key="2">
    <citation type="submission" date="2020-07" db="EMBL/GenBank/DDBJ databases">
        <title>Flavobacterium sp. xlx-214.</title>
        <authorList>
            <person name="Yang C."/>
        </authorList>
    </citation>
    <scope>NUCLEOTIDE SEQUENCE [LARGE SCALE GENOMIC DNA]</scope>
    <source>
        <strain evidence="4">CX-624</strain>
    </source>
</reference>
<dbReference type="EMBL" id="JACEUX010000001">
    <property type="protein sequence ID" value="MBA5246048.1"/>
    <property type="molecule type" value="Genomic_DNA"/>
</dbReference>
<evidence type="ECO:0000313" key="2">
    <source>
        <dbReference type="EMBL" id="QMS98561.1"/>
    </source>
</evidence>
<dbReference type="Pfam" id="PF05635">
    <property type="entry name" value="23S_rRNA_IVP"/>
    <property type="match status" value="1"/>
</dbReference>
<dbReference type="PANTHER" id="PTHR38471">
    <property type="entry name" value="FOUR HELIX BUNDLE PROTEIN"/>
    <property type="match status" value="1"/>
</dbReference>
<dbReference type="PANTHER" id="PTHR38471:SF2">
    <property type="entry name" value="FOUR HELIX BUNDLE PROTEIN"/>
    <property type="match status" value="1"/>
</dbReference>
<dbReference type="AlphaFoldDB" id="A0A7D7QES7"/>
<dbReference type="EMBL" id="CP059472">
    <property type="protein sequence ID" value="QMS98561.1"/>
    <property type="molecule type" value="Genomic_DNA"/>
</dbReference>
<evidence type="ECO:0000313" key="4">
    <source>
        <dbReference type="Proteomes" id="UP000539710"/>
    </source>
</evidence>
<dbReference type="Proteomes" id="UP000515349">
    <property type="component" value="Chromosome"/>
</dbReference>
<reference evidence="1" key="3">
    <citation type="submission" date="2020-07" db="EMBL/GenBank/DDBJ databases">
        <authorList>
            <person name="Yang C."/>
        </authorList>
    </citation>
    <scope>NUCLEOTIDE SEQUENCE</scope>
    <source>
        <strain evidence="1">Cx-624</strain>
    </source>
</reference>
<dbReference type="InterPro" id="IPR036583">
    <property type="entry name" value="23S_rRNA_IVS_sf"/>
</dbReference>
<organism evidence="2 3">
    <name type="scientific">Marnyiella aurantia</name>
    <dbReference type="NCBI Taxonomy" id="2758037"/>
    <lineage>
        <taxon>Bacteria</taxon>
        <taxon>Pseudomonadati</taxon>
        <taxon>Bacteroidota</taxon>
        <taxon>Flavobacteriia</taxon>
        <taxon>Flavobacteriales</taxon>
        <taxon>Weeksellaceae</taxon>
        <taxon>Marnyiella</taxon>
    </lineage>
</organism>
<evidence type="ECO:0000313" key="1">
    <source>
        <dbReference type="EMBL" id="MBA5246048.1"/>
    </source>
</evidence>
<evidence type="ECO:0000313" key="3">
    <source>
        <dbReference type="Proteomes" id="UP000515349"/>
    </source>
</evidence>
<dbReference type="NCBIfam" id="TIGR02436">
    <property type="entry name" value="four helix bundle protein"/>
    <property type="match status" value="1"/>
</dbReference>
<sequence length="115" mass="13254">MRGNDLLERTFVFGIDCLKFCRKLPSDPEYRLIRFQLGKSATSLGANYEESQAGSSRADFKNKVRISLREARESNYWLRVIKELADHNDDALERLITESIELKKIFGAIVNNTKI</sequence>
<dbReference type="RefSeq" id="WP_181886151.1">
    <property type="nucleotide sequence ID" value="NZ_CP059472.1"/>
</dbReference>
<dbReference type="SUPFAM" id="SSF158446">
    <property type="entry name" value="IVS-encoded protein-like"/>
    <property type="match status" value="1"/>
</dbReference>
<protein>
    <submittedName>
        <fullName evidence="2">Four helix bundle protein</fullName>
    </submittedName>
</protein>
<dbReference type="PIRSF" id="PIRSF035652">
    <property type="entry name" value="CHP02436"/>
    <property type="match status" value="1"/>
</dbReference>
<reference evidence="2 3" key="1">
    <citation type="submission" date="2020-07" db="EMBL/GenBank/DDBJ databases">
        <title>Chryseobacterium sp.cx-624.</title>
        <authorList>
            <person name="Yang C."/>
        </authorList>
    </citation>
    <scope>NUCLEOTIDE SEQUENCE [LARGE SCALE GENOMIC DNA]</scope>
    <source>
        <strain evidence="2">Cx-624</strain>
        <strain evidence="3">cx-624</strain>
    </source>
</reference>